<dbReference type="Pfam" id="PF07603">
    <property type="entry name" value="Lcl_C"/>
    <property type="match status" value="2"/>
</dbReference>
<sequence length="512" mass="56231">MFNKDLLTTIGPLLPLGAVLLSFPNIAQSESYAIVDTNQTLCVGLSSTSKSCPNQSNQGLGQDAQYQGIQPSYTLVEQTMVLDNNTQLTWTQTTDINADGVIDSRDKLSYNEAMQYANNLRLGGHSDWRIPSIKELYSLILFDGQDPSGLNGAGSYSIMPFIDHRYFGFNSGDINAGERLIDSQYLSSTKYVSTTMNGEETIFGVNFIDGRIKGYGASKRGKDKTFYVLAVRGNNNYGINDFSDNKNGVISDLATGLQWQQSDSEQAMNWPQALGYCESLNLAGNKQWRLPNVKELQSIVDYSRSPDTSSSAALDPIFNSSSMLNEAGQTDYPNYWSSTTHLNLNSAKNAAYVAFGRSMGQMQGQWIDVHGAGSQRSDPKTGDASKYPNGHGPQGDAVRIDNYVRCVSGGGVEFEQQANEISRESKIYTLSADQLSMDQASNGKMGKNGDKDKNRQNGKPLKASNDIFSQMDRNKDGKLSKSEVKGPLAKDFDRIDRNSDGFISQDELPKRP</sequence>
<evidence type="ECO:0000313" key="4">
    <source>
        <dbReference type="Proteomes" id="UP000286482"/>
    </source>
</evidence>
<dbReference type="PROSITE" id="PS50222">
    <property type="entry name" value="EF_HAND_2"/>
    <property type="match status" value="1"/>
</dbReference>
<name>A0A420E9F8_9ALTE</name>
<evidence type="ECO:0000259" key="2">
    <source>
        <dbReference type="PROSITE" id="PS50222"/>
    </source>
</evidence>
<dbReference type="AlphaFoldDB" id="A0A420E9F8"/>
<dbReference type="GO" id="GO:0005509">
    <property type="term" value="F:calcium ion binding"/>
    <property type="evidence" value="ECO:0007669"/>
    <property type="project" value="InterPro"/>
</dbReference>
<dbReference type="Gene3D" id="1.10.238.10">
    <property type="entry name" value="EF-hand"/>
    <property type="match status" value="1"/>
</dbReference>
<protein>
    <submittedName>
        <fullName evidence="3">DUF1566 domain-containing protein</fullName>
    </submittedName>
</protein>
<dbReference type="InterPro" id="IPR011460">
    <property type="entry name" value="Lcl_C"/>
</dbReference>
<dbReference type="InterPro" id="IPR002048">
    <property type="entry name" value="EF_hand_dom"/>
</dbReference>
<gene>
    <name evidence="3" type="ORF">DBZ36_15530</name>
</gene>
<reference evidence="3 4" key="1">
    <citation type="submission" date="2018-09" db="EMBL/GenBank/DDBJ databases">
        <authorList>
            <person name="Wang Z."/>
        </authorList>
    </citation>
    <scope>NUCLEOTIDE SEQUENCE [LARGE SCALE GENOMIC DNA]</scope>
    <source>
        <strain evidence="3 4">ALS 81</strain>
    </source>
</reference>
<dbReference type="PANTHER" id="PTHR35812">
    <property type="entry name" value="LIPOPROTEIN"/>
    <property type="match status" value="1"/>
</dbReference>
<feature type="compositionally biased region" description="Basic and acidic residues" evidence="1">
    <location>
        <begin position="472"/>
        <end position="499"/>
    </location>
</feature>
<feature type="region of interest" description="Disordered" evidence="1">
    <location>
        <begin position="439"/>
        <end position="512"/>
    </location>
</feature>
<keyword evidence="4" id="KW-1185">Reference proteome</keyword>
<organism evidence="3 4">
    <name type="scientific">Alginatibacterium sediminis</name>
    <dbReference type="NCBI Taxonomy" id="2164068"/>
    <lineage>
        <taxon>Bacteria</taxon>
        <taxon>Pseudomonadati</taxon>
        <taxon>Pseudomonadota</taxon>
        <taxon>Gammaproteobacteria</taxon>
        <taxon>Alteromonadales</taxon>
        <taxon>Alteromonadaceae</taxon>
        <taxon>Alginatibacterium</taxon>
    </lineage>
</organism>
<dbReference type="Proteomes" id="UP000286482">
    <property type="component" value="Unassembled WGS sequence"/>
</dbReference>
<dbReference type="PANTHER" id="PTHR35812:SF1">
    <property type="entry name" value="LIPOPROTEIN"/>
    <property type="match status" value="1"/>
</dbReference>
<comment type="caution">
    <text evidence="3">The sequence shown here is derived from an EMBL/GenBank/DDBJ whole genome shotgun (WGS) entry which is preliminary data.</text>
</comment>
<feature type="region of interest" description="Disordered" evidence="1">
    <location>
        <begin position="371"/>
        <end position="397"/>
    </location>
</feature>
<dbReference type="PROSITE" id="PS00018">
    <property type="entry name" value="EF_HAND_1"/>
    <property type="match status" value="2"/>
</dbReference>
<dbReference type="SUPFAM" id="SSF47473">
    <property type="entry name" value="EF-hand"/>
    <property type="match status" value="1"/>
</dbReference>
<evidence type="ECO:0000256" key="1">
    <source>
        <dbReference type="SAM" id="MobiDB-lite"/>
    </source>
</evidence>
<feature type="domain" description="EF-hand" evidence="2">
    <location>
        <begin position="459"/>
        <end position="494"/>
    </location>
</feature>
<dbReference type="InterPro" id="IPR018247">
    <property type="entry name" value="EF_Hand_1_Ca_BS"/>
</dbReference>
<dbReference type="Pfam" id="PF13202">
    <property type="entry name" value="EF-hand_5"/>
    <property type="match status" value="2"/>
</dbReference>
<evidence type="ECO:0000313" key="3">
    <source>
        <dbReference type="EMBL" id="RKF15954.1"/>
    </source>
</evidence>
<accession>A0A420E9F8</accession>
<dbReference type="InterPro" id="IPR011992">
    <property type="entry name" value="EF-hand-dom_pair"/>
</dbReference>
<proteinExistence type="predicted"/>
<dbReference type="OrthoDB" id="9793251at2"/>
<dbReference type="EMBL" id="RAQO01000008">
    <property type="protein sequence ID" value="RKF15954.1"/>
    <property type="molecule type" value="Genomic_DNA"/>
</dbReference>